<sequence length="795" mass="85407">MTPTKNQLDKWMPDQLVLAALPMMAELLRGKLDQAERKFDLPTSDWKGQSRTAAENRSTEEATWGKRVAAGYETLGTTLSEAATGIGGTLTAVDNAIADASGKGFHLISGDDPEWLVRYVPAGDDDSSEEKKAQLRHEWSAFLKGKADTAEQTCQQYAATVTASLQSLAELTPAVLGLSAADGRTAAMMSADGWTPEELEIVGKSLEAAGLTPEQAQRLLSGERVEDLPVGAQEFLHQFYNNLSMDQTLGLQSEFEKLGSDEGAAWSKALGSGLLILSNEKVGAGSVHGGFDSLPQWMRDWSTHRDRDEWIVNLGGKPTNIATQDYKIAKMLANTGAGIAPGERLGTELIRKSETEMAWKQHSELITGSFPGAEVSDQQNNYETTMENLLSVGTRSHEASAAILSGQYSDGTALDGDYNRDRTVQNVLAHEWREQDNGKTAANLVNWVDDYAADQTDAHRAELSARAFRGLLDSTSATGDQFGNLMNIGASEKSVGDLNPAVAAAIEESIRPYLNVMSGGSPEMYGFNTSTHDDLDFGNDADALRDQSQRAMALAASDPETAARLVHDVQAQQALNVHNLVTLEPDASAVPNATEVGARNGGLQNLLTDGLTAAELDDWHDEHLGSGTGGLSNDDRAAISSNVEETIKKVAGGLPVIGNTAEFGLDLASPWVPAWDADVKAPDQGPTPTNVPDAVENAQLHQYYQMYASTNPVPSDGLAPGEERLFENGSLRPLPDILAELGPGYEDQLVGTMRPRIEGAGIDTSAYDSQYSRLEGDVTESMSYEDYKNRLLNEG</sequence>
<evidence type="ECO:0000313" key="3">
    <source>
        <dbReference type="EMBL" id="RKR96573.1"/>
    </source>
</evidence>
<feature type="compositionally biased region" description="Polar residues" evidence="1">
    <location>
        <begin position="46"/>
        <end position="56"/>
    </location>
</feature>
<dbReference type="OrthoDB" id="4380951at2"/>
<evidence type="ECO:0000256" key="1">
    <source>
        <dbReference type="SAM" id="MobiDB-lite"/>
    </source>
</evidence>
<dbReference type="EMBL" id="RBKV01000001">
    <property type="protein sequence ID" value="RKR96573.1"/>
    <property type="molecule type" value="Genomic_DNA"/>
</dbReference>
<organism evidence="3 4">
    <name type="scientific">Williamsia marianensis</name>
    <dbReference type="NCBI Taxonomy" id="85044"/>
    <lineage>
        <taxon>Bacteria</taxon>
        <taxon>Bacillati</taxon>
        <taxon>Actinomycetota</taxon>
        <taxon>Actinomycetes</taxon>
        <taxon>Mycobacteriales</taxon>
        <taxon>Nocardiaceae</taxon>
        <taxon>Williamsia</taxon>
    </lineage>
</organism>
<protein>
    <recommendedName>
        <fullName evidence="2">TPR repeat domain-containing protein</fullName>
    </recommendedName>
</protein>
<gene>
    <name evidence="3" type="ORF">DFJ75_3426</name>
</gene>
<evidence type="ECO:0000313" key="4">
    <source>
        <dbReference type="Proteomes" id="UP000274762"/>
    </source>
</evidence>
<comment type="caution">
    <text evidence="3">The sequence shown here is derived from an EMBL/GenBank/DDBJ whole genome shotgun (WGS) entry which is preliminary data.</text>
</comment>
<proteinExistence type="predicted"/>
<dbReference type="InterPro" id="IPR057037">
    <property type="entry name" value="TPR_rep_actino"/>
</dbReference>
<feature type="domain" description="TPR repeat" evidence="2">
    <location>
        <begin position="207"/>
        <end position="447"/>
    </location>
</feature>
<feature type="region of interest" description="Disordered" evidence="1">
    <location>
        <begin position="42"/>
        <end position="62"/>
    </location>
</feature>
<reference evidence="3 4" key="1">
    <citation type="submission" date="2018-10" db="EMBL/GenBank/DDBJ databases">
        <title>Sequencing the genomes of 1000 actinobacteria strains.</title>
        <authorList>
            <person name="Klenk H.-P."/>
        </authorList>
    </citation>
    <scope>NUCLEOTIDE SEQUENCE [LARGE SCALE GENOMIC DNA]</scope>
    <source>
        <strain evidence="3 4">DSM 44343</strain>
    </source>
</reference>
<name>A0A495K5J9_WILMA</name>
<dbReference type="RefSeq" id="WP_062795587.1">
    <property type="nucleotide sequence ID" value="NZ_CBCRXS010000008.1"/>
</dbReference>
<dbReference type="Proteomes" id="UP000274762">
    <property type="component" value="Unassembled WGS sequence"/>
</dbReference>
<evidence type="ECO:0000259" key="2">
    <source>
        <dbReference type="Pfam" id="PF23275"/>
    </source>
</evidence>
<accession>A0A495K5J9</accession>
<dbReference type="AlphaFoldDB" id="A0A495K5J9"/>
<dbReference type="Pfam" id="PF23275">
    <property type="entry name" value="TPR_23"/>
    <property type="match status" value="1"/>
</dbReference>